<feature type="compositionally biased region" description="Gly residues" evidence="1">
    <location>
        <begin position="44"/>
        <end position="55"/>
    </location>
</feature>
<sequence length="85" mass="8418">MWTSGRGPRGSWTTRGEWCSGALGGGGGGLGLGRTWRAKEMTPGGCGRLLTGGGARGEERGGDASGGGRSSPGQTTYSGESLWGG</sequence>
<dbReference type="Proteomes" id="UP001419268">
    <property type="component" value="Unassembled WGS sequence"/>
</dbReference>
<reference evidence="2 3" key="1">
    <citation type="submission" date="2024-01" db="EMBL/GenBank/DDBJ databases">
        <title>Genome assemblies of Stephania.</title>
        <authorList>
            <person name="Yang L."/>
        </authorList>
    </citation>
    <scope>NUCLEOTIDE SEQUENCE [LARGE SCALE GENOMIC DNA]</scope>
    <source>
        <strain evidence="2">JXDWG</strain>
        <tissue evidence="2">Leaf</tissue>
    </source>
</reference>
<keyword evidence="3" id="KW-1185">Reference proteome</keyword>
<name>A0AAP0INL6_9MAGN</name>
<protein>
    <submittedName>
        <fullName evidence="2">Uncharacterized protein</fullName>
    </submittedName>
</protein>
<evidence type="ECO:0000313" key="2">
    <source>
        <dbReference type="EMBL" id="KAK9118806.1"/>
    </source>
</evidence>
<proteinExistence type="predicted"/>
<feature type="region of interest" description="Disordered" evidence="1">
    <location>
        <begin position="1"/>
        <end position="85"/>
    </location>
</feature>
<evidence type="ECO:0000313" key="3">
    <source>
        <dbReference type="Proteomes" id="UP001419268"/>
    </source>
</evidence>
<gene>
    <name evidence="2" type="ORF">Scep_016899</name>
</gene>
<organism evidence="2 3">
    <name type="scientific">Stephania cephalantha</name>
    <dbReference type="NCBI Taxonomy" id="152367"/>
    <lineage>
        <taxon>Eukaryota</taxon>
        <taxon>Viridiplantae</taxon>
        <taxon>Streptophyta</taxon>
        <taxon>Embryophyta</taxon>
        <taxon>Tracheophyta</taxon>
        <taxon>Spermatophyta</taxon>
        <taxon>Magnoliopsida</taxon>
        <taxon>Ranunculales</taxon>
        <taxon>Menispermaceae</taxon>
        <taxon>Menispermoideae</taxon>
        <taxon>Cissampelideae</taxon>
        <taxon>Stephania</taxon>
    </lineage>
</organism>
<feature type="compositionally biased region" description="Gly residues" evidence="1">
    <location>
        <begin position="22"/>
        <end position="32"/>
    </location>
</feature>
<dbReference type="AlphaFoldDB" id="A0AAP0INL6"/>
<accession>A0AAP0INL6</accession>
<comment type="caution">
    <text evidence="2">The sequence shown here is derived from an EMBL/GenBank/DDBJ whole genome shotgun (WGS) entry which is preliminary data.</text>
</comment>
<dbReference type="EMBL" id="JBBNAG010000007">
    <property type="protein sequence ID" value="KAK9118806.1"/>
    <property type="molecule type" value="Genomic_DNA"/>
</dbReference>
<evidence type="ECO:0000256" key="1">
    <source>
        <dbReference type="SAM" id="MobiDB-lite"/>
    </source>
</evidence>